<comment type="caution">
    <text evidence="1">The sequence shown here is derived from an EMBL/GenBank/DDBJ whole genome shotgun (WGS) entry which is preliminary data.</text>
</comment>
<proteinExistence type="predicted"/>
<dbReference type="EMBL" id="LAZR01000633">
    <property type="protein sequence ID" value="KKN62172.1"/>
    <property type="molecule type" value="Genomic_DNA"/>
</dbReference>
<name>A0A0F9SIM8_9ZZZZ</name>
<evidence type="ECO:0000313" key="1">
    <source>
        <dbReference type="EMBL" id="KKN62172.1"/>
    </source>
</evidence>
<accession>A0A0F9SIM8</accession>
<sequence length="57" mass="6791">MTDRCPHIIRRGHLDDHSDFCELTQRISGRIQNCVLMSGEECKTWDEIKKEWEDGRD</sequence>
<dbReference type="AlphaFoldDB" id="A0A0F9SIM8"/>
<organism evidence="1">
    <name type="scientific">marine sediment metagenome</name>
    <dbReference type="NCBI Taxonomy" id="412755"/>
    <lineage>
        <taxon>unclassified sequences</taxon>
        <taxon>metagenomes</taxon>
        <taxon>ecological metagenomes</taxon>
    </lineage>
</organism>
<reference evidence="1" key="1">
    <citation type="journal article" date="2015" name="Nature">
        <title>Complex archaea that bridge the gap between prokaryotes and eukaryotes.</title>
        <authorList>
            <person name="Spang A."/>
            <person name="Saw J.H."/>
            <person name="Jorgensen S.L."/>
            <person name="Zaremba-Niedzwiedzka K."/>
            <person name="Martijn J."/>
            <person name="Lind A.E."/>
            <person name="van Eijk R."/>
            <person name="Schleper C."/>
            <person name="Guy L."/>
            <person name="Ettema T.J."/>
        </authorList>
    </citation>
    <scope>NUCLEOTIDE SEQUENCE</scope>
</reference>
<protein>
    <submittedName>
        <fullName evidence="1">Uncharacterized protein</fullName>
    </submittedName>
</protein>
<gene>
    <name evidence="1" type="ORF">LCGC14_0514510</name>
</gene>